<name>A0A1R3HSN3_COCAP</name>
<dbReference type="SUPFAM" id="SSF52047">
    <property type="entry name" value="RNI-like"/>
    <property type="match status" value="1"/>
</dbReference>
<sequence length="604" mass="67080">MSNLFKARQGVENLPPDCWQSIFNRLDEGDLGAVSLACKGFLANANLVKESLNVVHSKTAMLSQHLKRFTQLKKVDLSYFLGDLEEALCEVAKLKLLKKIYIRFGRSVSDGSLVALFVNCVFLQDVTIINGAMTESGIGLLLRNRPNLEALSIGKIKHDSSSTITIANSISHAKALTSLEFLNMNVSDNLLAAIAKAKLPLERFAIKECKNFTVNGLLLVLSNYYLTKLTIDHVKFRDEDIEQLFNGNLGNLTHIDIRFTLTNSTLLFLLLTKSPSLVEITIDSLFMNSDLQVNPGGQSTPLEIQNLHLLHWRISDESAQQLGIIFPNIKVLDLSSCLTLTSSAIEAILKSCKFITELTLRGYRKTKIIEANSDLPSVNLEVLGLSYSLIDEEGLDAIGTRCPQLVDLCLSDCRNVTTKGIKQLIQKRKTLTWSSVGNCGQYADQIKRCNEKRQNRCQRHDRPQEVSPDLTSMLKMHSIEPLPGFCGGLVPENAFNATTLEALLDAGVLGLKSFMCPSGINDFHMTDIHHIKAGLSALAKYRRPLLVHSEIQDDKSNVQVYNGGDDPRSYSTYLKTRPPSWEEAAIRELLTATNGEIGWLGCKW</sequence>
<dbReference type="EMBL" id="AWWV01011212">
    <property type="protein sequence ID" value="OMO73429.1"/>
    <property type="molecule type" value="Genomic_DNA"/>
</dbReference>
<dbReference type="InterPro" id="IPR057207">
    <property type="entry name" value="FBXL15_LRR"/>
</dbReference>
<dbReference type="Gene3D" id="3.20.20.140">
    <property type="entry name" value="Metal-dependent hydrolases"/>
    <property type="match status" value="1"/>
</dbReference>
<accession>A0A1R3HSN3</accession>
<dbReference type="InterPro" id="IPR032466">
    <property type="entry name" value="Metal_Hydrolase"/>
</dbReference>
<comment type="caution">
    <text evidence="3">The sequence shown here is derived from an EMBL/GenBank/DDBJ whole genome shotgun (WGS) entry which is preliminary data.</text>
</comment>
<reference evidence="3 4" key="1">
    <citation type="submission" date="2013-09" db="EMBL/GenBank/DDBJ databases">
        <title>Corchorus capsularis genome sequencing.</title>
        <authorList>
            <person name="Alam M."/>
            <person name="Haque M.S."/>
            <person name="Islam M.S."/>
            <person name="Emdad E.M."/>
            <person name="Islam M.M."/>
            <person name="Ahmed B."/>
            <person name="Halim A."/>
            <person name="Hossen Q.M.M."/>
            <person name="Hossain M.Z."/>
            <person name="Ahmed R."/>
            <person name="Khan M.M."/>
            <person name="Islam R."/>
            <person name="Rashid M.M."/>
            <person name="Khan S.A."/>
            <person name="Rahman M.S."/>
            <person name="Alam M."/>
        </authorList>
    </citation>
    <scope>NUCLEOTIDE SEQUENCE [LARGE SCALE GENOMIC DNA]</scope>
    <source>
        <strain evidence="4">cv. CVL-1</strain>
        <tissue evidence="3">Whole seedling</tissue>
    </source>
</reference>
<dbReference type="GO" id="GO:0031146">
    <property type="term" value="P:SCF-dependent proteasomal ubiquitin-dependent protein catabolic process"/>
    <property type="evidence" value="ECO:0007669"/>
    <property type="project" value="TreeGrafter"/>
</dbReference>
<organism evidence="3 4">
    <name type="scientific">Corchorus capsularis</name>
    <name type="common">Jute</name>
    <dbReference type="NCBI Taxonomy" id="210143"/>
    <lineage>
        <taxon>Eukaryota</taxon>
        <taxon>Viridiplantae</taxon>
        <taxon>Streptophyta</taxon>
        <taxon>Embryophyta</taxon>
        <taxon>Tracheophyta</taxon>
        <taxon>Spermatophyta</taxon>
        <taxon>Magnoliopsida</taxon>
        <taxon>eudicotyledons</taxon>
        <taxon>Gunneridae</taxon>
        <taxon>Pentapetalae</taxon>
        <taxon>rosids</taxon>
        <taxon>malvids</taxon>
        <taxon>Malvales</taxon>
        <taxon>Malvaceae</taxon>
        <taxon>Grewioideae</taxon>
        <taxon>Apeibeae</taxon>
        <taxon>Corchorus</taxon>
    </lineage>
</organism>
<evidence type="ECO:0000313" key="3">
    <source>
        <dbReference type="EMBL" id="OMO73429.1"/>
    </source>
</evidence>
<keyword evidence="4" id="KW-1185">Reference proteome</keyword>
<dbReference type="AlphaFoldDB" id="A0A1R3HSN3"/>
<dbReference type="InterPro" id="IPR001810">
    <property type="entry name" value="F-box_dom"/>
</dbReference>
<proteinExistence type="predicted"/>
<dbReference type="Gene3D" id="3.80.10.10">
    <property type="entry name" value="Ribonuclease Inhibitor"/>
    <property type="match status" value="3"/>
</dbReference>
<feature type="domain" description="F-box" evidence="1">
    <location>
        <begin position="12"/>
        <end position="41"/>
    </location>
</feature>
<dbReference type="Pfam" id="PF00646">
    <property type="entry name" value="F-box"/>
    <property type="match status" value="1"/>
</dbReference>
<dbReference type="OrthoDB" id="6066220at2759"/>
<dbReference type="Proteomes" id="UP000188268">
    <property type="component" value="Unassembled WGS sequence"/>
</dbReference>
<feature type="domain" description="F-box/LRR-repeat protein 15-like leucin rich repeat" evidence="2">
    <location>
        <begin position="315"/>
        <end position="432"/>
    </location>
</feature>
<dbReference type="InterPro" id="IPR006553">
    <property type="entry name" value="Leu-rich_rpt_Cys-con_subtyp"/>
</dbReference>
<dbReference type="PANTHER" id="PTHR13318">
    <property type="entry name" value="PARTNER OF PAIRED, ISOFORM B-RELATED"/>
    <property type="match status" value="1"/>
</dbReference>
<dbReference type="CDD" id="cd09917">
    <property type="entry name" value="F-box_SF"/>
    <property type="match status" value="1"/>
</dbReference>
<evidence type="ECO:0000259" key="1">
    <source>
        <dbReference type="Pfam" id="PF00646"/>
    </source>
</evidence>
<dbReference type="GO" id="GO:0019005">
    <property type="term" value="C:SCF ubiquitin ligase complex"/>
    <property type="evidence" value="ECO:0007669"/>
    <property type="project" value="TreeGrafter"/>
</dbReference>
<dbReference type="PANTHER" id="PTHR13318:SF106">
    <property type="entry name" value="F-BOX_LRR-REPEAT PROTEIN 2"/>
    <property type="match status" value="1"/>
</dbReference>
<dbReference type="Gramene" id="OMO73429">
    <property type="protein sequence ID" value="OMO73429"/>
    <property type="gene ID" value="CCACVL1_17270"/>
</dbReference>
<dbReference type="SUPFAM" id="SSF51556">
    <property type="entry name" value="Metallo-dependent hydrolases"/>
    <property type="match status" value="1"/>
</dbReference>
<evidence type="ECO:0000313" key="4">
    <source>
        <dbReference type="Proteomes" id="UP000188268"/>
    </source>
</evidence>
<dbReference type="InterPro" id="IPR036047">
    <property type="entry name" value="F-box-like_dom_sf"/>
</dbReference>
<protein>
    <submittedName>
        <fullName evidence="3">Uncharacterized protein</fullName>
    </submittedName>
</protein>
<gene>
    <name evidence="3" type="ORF">CCACVL1_17270</name>
</gene>
<dbReference type="SUPFAM" id="SSF81383">
    <property type="entry name" value="F-box domain"/>
    <property type="match status" value="1"/>
</dbReference>
<dbReference type="Pfam" id="PF25372">
    <property type="entry name" value="DUF7885"/>
    <property type="match status" value="1"/>
</dbReference>
<evidence type="ECO:0000259" key="2">
    <source>
        <dbReference type="Pfam" id="PF25372"/>
    </source>
</evidence>
<dbReference type="InterPro" id="IPR032675">
    <property type="entry name" value="LRR_dom_sf"/>
</dbReference>
<dbReference type="SMART" id="SM00367">
    <property type="entry name" value="LRR_CC"/>
    <property type="match status" value="4"/>
</dbReference>